<protein>
    <submittedName>
        <fullName evidence="2">Uncharacterized protein</fullName>
    </submittedName>
</protein>
<dbReference type="EMBL" id="CP151501">
    <property type="protein sequence ID" value="WZN58919.1"/>
    <property type="molecule type" value="Genomic_DNA"/>
</dbReference>
<organism evidence="2 3">
    <name type="scientific">Chloropicon roscoffensis</name>
    <dbReference type="NCBI Taxonomy" id="1461544"/>
    <lineage>
        <taxon>Eukaryota</taxon>
        <taxon>Viridiplantae</taxon>
        <taxon>Chlorophyta</taxon>
        <taxon>Chloropicophyceae</taxon>
        <taxon>Chloropicales</taxon>
        <taxon>Chloropicaceae</taxon>
        <taxon>Chloropicon</taxon>
    </lineage>
</organism>
<proteinExistence type="predicted"/>
<keyword evidence="1" id="KW-0732">Signal</keyword>
<feature type="chain" id="PRO_5043881468" evidence="1">
    <location>
        <begin position="34"/>
        <end position="478"/>
    </location>
</feature>
<accession>A0AAX4NYC9</accession>
<name>A0AAX4NYC9_9CHLO</name>
<feature type="signal peptide" evidence="1">
    <location>
        <begin position="1"/>
        <end position="33"/>
    </location>
</feature>
<evidence type="ECO:0000313" key="2">
    <source>
        <dbReference type="EMBL" id="WZN58919.1"/>
    </source>
</evidence>
<evidence type="ECO:0000256" key="1">
    <source>
        <dbReference type="SAM" id="SignalP"/>
    </source>
</evidence>
<evidence type="ECO:0000313" key="3">
    <source>
        <dbReference type="Proteomes" id="UP001472866"/>
    </source>
</evidence>
<gene>
    <name evidence="2" type="ORF">HKI87_01g04440</name>
</gene>
<dbReference type="AlphaFoldDB" id="A0AAX4NYC9"/>
<sequence>MVLPRPERAALRLSWAGLAAALSVVLLVGRVDANGSLADVTCATNCTARCSRTSDCDSGCCMLACDNCVDDQCALCVACSAEACRGRCDPEVCTARCELRQWLTCSTGATGGCAFHDGNAHLELAKTWLESLRSQGLRGDECFHALHTGQLPARMVGCRECAPYLARVVQGLSAAAQLAVRSDSGIPVTPKEALIHLQRCACAAPALEPRAEKFSDHLLDDVRDGDVEDTCLWFGWLRTVSGGSGAYTASSTLAQLVWALEDRSARGFHLFSLAESGSGAWLGWWEAVGGGASQSAWIVEEDAEAFVEALEASRAEGFVATTIAHGAGAWVAWLIEAPELSSRWVSAGSVAELLGELRAAADRGERLQTLAHGPQGRWVAWFTTRTMEDVGKSTYIITPLKRDLETFSKRMVDQGYYATAAAFGDGTFVAWFESDSPGSTSIFAAERRGLDFLLSLDRALDRGSWMATAMAWGCFEGS</sequence>
<dbReference type="Proteomes" id="UP001472866">
    <property type="component" value="Chromosome 01"/>
</dbReference>
<keyword evidence="3" id="KW-1185">Reference proteome</keyword>
<reference evidence="2 3" key="1">
    <citation type="submission" date="2024-03" db="EMBL/GenBank/DDBJ databases">
        <title>Complete genome sequence of the green alga Chloropicon roscoffensis RCC1871.</title>
        <authorList>
            <person name="Lemieux C."/>
            <person name="Pombert J.-F."/>
            <person name="Otis C."/>
            <person name="Turmel M."/>
        </authorList>
    </citation>
    <scope>NUCLEOTIDE SEQUENCE [LARGE SCALE GENOMIC DNA]</scope>
    <source>
        <strain evidence="2 3">RCC1871</strain>
    </source>
</reference>